<evidence type="ECO:0000313" key="2">
    <source>
        <dbReference type="Proteomes" id="UP000887566"/>
    </source>
</evidence>
<dbReference type="AlphaFoldDB" id="A0A914VIB2"/>
<dbReference type="Proteomes" id="UP000887566">
    <property type="component" value="Unplaced"/>
</dbReference>
<organism evidence="2 3">
    <name type="scientific">Plectus sambesii</name>
    <dbReference type="NCBI Taxonomy" id="2011161"/>
    <lineage>
        <taxon>Eukaryota</taxon>
        <taxon>Metazoa</taxon>
        <taxon>Ecdysozoa</taxon>
        <taxon>Nematoda</taxon>
        <taxon>Chromadorea</taxon>
        <taxon>Plectida</taxon>
        <taxon>Plectina</taxon>
        <taxon>Plectoidea</taxon>
        <taxon>Plectidae</taxon>
        <taxon>Plectus</taxon>
    </lineage>
</organism>
<sequence>MNRLLISLLVTSVIVIGICSASPVPVREKLWNSDEDILTQNRVNLRRRRQYDVDGG</sequence>
<evidence type="ECO:0000256" key="1">
    <source>
        <dbReference type="SAM" id="SignalP"/>
    </source>
</evidence>
<feature type="chain" id="PRO_5037137170" evidence="1">
    <location>
        <begin position="22"/>
        <end position="56"/>
    </location>
</feature>
<dbReference type="WBParaSite" id="PSAMB.scaffold20327size738.g38049.t1">
    <property type="protein sequence ID" value="PSAMB.scaffold20327size738.g38049.t1"/>
    <property type="gene ID" value="PSAMB.scaffold20327size738.g38049"/>
</dbReference>
<proteinExistence type="predicted"/>
<reference evidence="3" key="1">
    <citation type="submission" date="2022-11" db="UniProtKB">
        <authorList>
            <consortium name="WormBaseParasite"/>
        </authorList>
    </citation>
    <scope>IDENTIFICATION</scope>
</reference>
<evidence type="ECO:0000313" key="3">
    <source>
        <dbReference type="WBParaSite" id="PSAMB.scaffold20327size738.g38049.t1"/>
    </source>
</evidence>
<keyword evidence="2" id="KW-1185">Reference proteome</keyword>
<keyword evidence="1" id="KW-0732">Signal</keyword>
<protein>
    <submittedName>
        <fullName evidence="3">Uncharacterized protein</fullName>
    </submittedName>
</protein>
<name>A0A914VIB2_9BILA</name>
<accession>A0A914VIB2</accession>
<feature type="signal peptide" evidence="1">
    <location>
        <begin position="1"/>
        <end position="21"/>
    </location>
</feature>